<dbReference type="EMBL" id="ML977142">
    <property type="protein sequence ID" value="KAF1990342.1"/>
    <property type="molecule type" value="Genomic_DNA"/>
</dbReference>
<gene>
    <name evidence="3" type="ORF">K402DRAFT_444323</name>
</gene>
<dbReference type="Proteomes" id="UP000800041">
    <property type="component" value="Unassembled WGS sequence"/>
</dbReference>
<dbReference type="Pfam" id="PF08588">
    <property type="entry name" value="Duc1"/>
    <property type="match status" value="1"/>
</dbReference>
<evidence type="ECO:0000259" key="2">
    <source>
        <dbReference type="Pfam" id="PF08588"/>
    </source>
</evidence>
<feature type="region of interest" description="Disordered" evidence="1">
    <location>
        <begin position="293"/>
        <end position="335"/>
    </location>
</feature>
<evidence type="ECO:0000313" key="3">
    <source>
        <dbReference type="EMBL" id="KAF1990342.1"/>
    </source>
</evidence>
<evidence type="ECO:0000256" key="1">
    <source>
        <dbReference type="SAM" id="MobiDB-lite"/>
    </source>
</evidence>
<feature type="compositionally biased region" description="Acidic residues" evidence="1">
    <location>
        <begin position="297"/>
        <end position="313"/>
    </location>
</feature>
<feature type="region of interest" description="Disordered" evidence="1">
    <location>
        <begin position="152"/>
        <end position="174"/>
    </location>
</feature>
<dbReference type="PANTHER" id="PTHR34826">
    <property type="entry name" value="UPF0590 PROTEIN C409.17C"/>
    <property type="match status" value="1"/>
</dbReference>
<organism evidence="3 4">
    <name type="scientific">Aulographum hederae CBS 113979</name>
    <dbReference type="NCBI Taxonomy" id="1176131"/>
    <lineage>
        <taxon>Eukaryota</taxon>
        <taxon>Fungi</taxon>
        <taxon>Dikarya</taxon>
        <taxon>Ascomycota</taxon>
        <taxon>Pezizomycotina</taxon>
        <taxon>Dothideomycetes</taxon>
        <taxon>Pleosporomycetidae</taxon>
        <taxon>Aulographales</taxon>
        <taxon>Aulographaceae</taxon>
    </lineage>
</organism>
<feature type="compositionally biased region" description="Basic and acidic residues" evidence="1">
    <location>
        <begin position="314"/>
        <end position="324"/>
    </location>
</feature>
<reference evidence="3" key="1">
    <citation type="journal article" date="2020" name="Stud. Mycol.">
        <title>101 Dothideomycetes genomes: a test case for predicting lifestyles and emergence of pathogens.</title>
        <authorList>
            <person name="Haridas S."/>
            <person name="Albert R."/>
            <person name="Binder M."/>
            <person name="Bloem J."/>
            <person name="Labutti K."/>
            <person name="Salamov A."/>
            <person name="Andreopoulos B."/>
            <person name="Baker S."/>
            <person name="Barry K."/>
            <person name="Bills G."/>
            <person name="Bluhm B."/>
            <person name="Cannon C."/>
            <person name="Castanera R."/>
            <person name="Culley D."/>
            <person name="Daum C."/>
            <person name="Ezra D."/>
            <person name="Gonzalez J."/>
            <person name="Henrissat B."/>
            <person name="Kuo A."/>
            <person name="Liang C."/>
            <person name="Lipzen A."/>
            <person name="Lutzoni F."/>
            <person name="Magnuson J."/>
            <person name="Mondo S."/>
            <person name="Nolan M."/>
            <person name="Ohm R."/>
            <person name="Pangilinan J."/>
            <person name="Park H.-J."/>
            <person name="Ramirez L."/>
            <person name="Alfaro M."/>
            <person name="Sun H."/>
            <person name="Tritt A."/>
            <person name="Yoshinaga Y."/>
            <person name="Zwiers L.-H."/>
            <person name="Turgeon B."/>
            <person name="Goodwin S."/>
            <person name="Spatafora J."/>
            <person name="Crous P."/>
            <person name="Grigoriev I."/>
        </authorList>
    </citation>
    <scope>NUCLEOTIDE SEQUENCE</scope>
    <source>
        <strain evidence="3">CBS 113979</strain>
    </source>
</reference>
<name>A0A6G1HBB8_9PEZI</name>
<proteinExistence type="predicted"/>
<accession>A0A6G1HBB8</accession>
<dbReference type="InterPro" id="IPR013897">
    <property type="entry name" value="Duc1"/>
</dbReference>
<dbReference type="AlphaFoldDB" id="A0A6G1HBB8"/>
<evidence type="ECO:0000313" key="4">
    <source>
        <dbReference type="Proteomes" id="UP000800041"/>
    </source>
</evidence>
<dbReference type="OrthoDB" id="2119945at2759"/>
<feature type="compositionally biased region" description="Basic and acidic residues" evidence="1">
    <location>
        <begin position="164"/>
        <end position="173"/>
    </location>
</feature>
<protein>
    <submittedName>
        <fullName evidence="3">DUF1769-domain-containing protein</fullName>
    </submittedName>
</protein>
<feature type="compositionally biased region" description="Acidic residues" evidence="1">
    <location>
        <begin position="154"/>
        <end position="163"/>
    </location>
</feature>
<sequence length="335" mass="37648">MPSKDASDYILRISAGPSYDPSTHKTVLVNTDEPVHISNEHCEADVWVRVKDYRGLPKNSPTDSPYFHTPQHKTDRSSITFNFTPKHSINGSDLLFGNDFDHPIRDKLPYGFNQIFWAIKQAVDPGLQKDSDADKPWFYGALLSSMNALRIGGTEEEEEEKEEPDPKSKDQDPQIHPLYLEGATASGTTIRSTHTLPTERRARRAHFLSDDFKSSFSFDAGRNYCCDFFNDAIDFNDFTVNLPVSVPILGSKIHLMEYYNGQPVRYVLREGRRGEGEGDGKVLFVVVIELVEKGEEGDGEGEEVEEEEEEGEEKQESETKDEGGRGGGYVDEGVD</sequence>
<feature type="compositionally biased region" description="Gly residues" evidence="1">
    <location>
        <begin position="325"/>
        <end position="335"/>
    </location>
</feature>
<keyword evidence="4" id="KW-1185">Reference proteome</keyword>
<feature type="domain" description="Domain of unknown function at the cortex 1" evidence="2">
    <location>
        <begin position="11"/>
        <end position="291"/>
    </location>
</feature>
<dbReference type="PANTHER" id="PTHR34826:SF2">
    <property type="entry name" value="UPF0590 PROTEIN C409.17C"/>
    <property type="match status" value="1"/>
</dbReference>